<dbReference type="InterPro" id="IPR018523">
    <property type="entry name" value="Isocitrate_lyase_ph_CS"/>
</dbReference>
<protein>
    <submittedName>
        <fullName evidence="3">Isocitrate lyase-family enzyme</fullName>
    </submittedName>
</protein>
<feature type="region of interest" description="Disordered" evidence="2">
    <location>
        <begin position="1"/>
        <end position="20"/>
    </location>
</feature>
<dbReference type="Gene3D" id="3.20.20.60">
    <property type="entry name" value="Phosphoenolpyruvate-binding domains"/>
    <property type="match status" value="1"/>
</dbReference>
<keyword evidence="3" id="KW-0456">Lyase</keyword>
<evidence type="ECO:0000256" key="1">
    <source>
        <dbReference type="ARBA" id="ARBA00022723"/>
    </source>
</evidence>
<dbReference type="PROSITE" id="PS00161">
    <property type="entry name" value="ISOCITRATE_LYASE"/>
    <property type="match status" value="1"/>
</dbReference>
<dbReference type="RefSeq" id="WP_188637609.1">
    <property type="nucleotide sequence ID" value="NZ_BMHM01000001.1"/>
</dbReference>
<dbReference type="SUPFAM" id="SSF51621">
    <property type="entry name" value="Phosphoenolpyruvate/pyruvate domain"/>
    <property type="match status" value="1"/>
</dbReference>
<evidence type="ECO:0000313" key="4">
    <source>
        <dbReference type="Proteomes" id="UP000597301"/>
    </source>
</evidence>
<evidence type="ECO:0000313" key="3">
    <source>
        <dbReference type="EMBL" id="GGC75404.1"/>
    </source>
</evidence>
<reference evidence="4" key="1">
    <citation type="journal article" date="2019" name="Int. J. Syst. Evol. Microbiol.">
        <title>The Global Catalogue of Microorganisms (GCM) 10K type strain sequencing project: providing services to taxonomists for standard genome sequencing and annotation.</title>
        <authorList>
            <consortium name="The Broad Institute Genomics Platform"/>
            <consortium name="The Broad Institute Genome Sequencing Center for Infectious Disease"/>
            <person name="Wu L."/>
            <person name="Ma J."/>
        </authorList>
    </citation>
    <scope>NUCLEOTIDE SEQUENCE [LARGE SCALE GENOMIC DNA]</scope>
    <source>
        <strain evidence="4">CGMCC 1.15122</strain>
    </source>
</reference>
<dbReference type="PANTHER" id="PTHR42905:SF5">
    <property type="entry name" value="CARBOXYVINYL-CARBOXYPHOSPHONATE PHOSPHORYLMUTASE, CHLOROPLASTIC"/>
    <property type="match status" value="1"/>
</dbReference>
<organism evidence="3 4">
    <name type="scientific">Vreelandella lutescens</name>
    <dbReference type="NCBI Taxonomy" id="1602943"/>
    <lineage>
        <taxon>Bacteria</taxon>
        <taxon>Pseudomonadati</taxon>
        <taxon>Pseudomonadota</taxon>
        <taxon>Gammaproteobacteria</taxon>
        <taxon>Oceanospirillales</taxon>
        <taxon>Halomonadaceae</taxon>
        <taxon>Vreelandella</taxon>
    </lineage>
</organism>
<keyword evidence="1" id="KW-0479">Metal-binding</keyword>
<name>A0ABQ1NN42_9GAMM</name>
<dbReference type="Pfam" id="PF13714">
    <property type="entry name" value="PEP_mutase"/>
    <property type="match status" value="1"/>
</dbReference>
<evidence type="ECO:0000256" key="2">
    <source>
        <dbReference type="SAM" id="MobiDB-lite"/>
    </source>
</evidence>
<dbReference type="InterPro" id="IPR015813">
    <property type="entry name" value="Pyrv/PenolPyrv_kinase-like_dom"/>
</dbReference>
<proteinExistence type="predicted"/>
<dbReference type="GO" id="GO:0016829">
    <property type="term" value="F:lyase activity"/>
    <property type="evidence" value="ECO:0007669"/>
    <property type="project" value="UniProtKB-KW"/>
</dbReference>
<gene>
    <name evidence="3" type="ORF">GCM10011382_01490</name>
</gene>
<dbReference type="Proteomes" id="UP000597301">
    <property type="component" value="Unassembled WGS sequence"/>
</dbReference>
<dbReference type="PANTHER" id="PTHR42905">
    <property type="entry name" value="PHOSPHOENOLPYRUVATE CARBOXYLASE"/>
    <property type="match status" value="1"/>
</dbReference>
<sequence length="309" mass="33524">MTRQHLLSPDAPQHASPLSAHQPAQLKQQLNDASIVVAPGVFDALGASLAEQAGFDTVYLSGASLAYTQLGRPDIGLLSITEICTAMSHIRERTNLSVVVDCDTGFGNAMNVMRSVRLLERAGANAIQLEDQTYPKRCGHLRGKTLVSKSEMVGKLHAALDARESDSTLIIGRTDALGVEGTDSAIERAQAYYEAGVDMLFIEGIRSDDDISKIMAQFKGKVPIMANMVEGGDTPLQNAQALEELGFSLVIFPGALVRAITHMASRFFATLKQDGTTDAFRDQMLDFKQLNDYLGTQAMLELGEQYDNR</sequence>
<dbReference type="InterPro" id="IPR040442">
    <property type="entry name" value="Pyrv_kinase-like_dom_sf"/>
</dbReference>
<dbReference type="CDD" id="cd00377">
    <property type="entry name" value="ICL_PEPM"/>
    <property type="match status" value="1"/>
</dbReference>
<dbReference type="EMBL" id="BMHM01000001">
    <property type="protein sequence ID" value="GGC75404.1"/>
    <property type="molecule type" value="Genomic_DNA"/>
</dbReference>
<dbReference type="InterPro" id="IPR039556">
    <property type="entry name" value="ICL/PEPM"/>
</dbReference>
<comment type="caution">
    <text evidence="3">The sequence shown here is derived from an EMBL/GenBank/DDBJ whole genome shotgun (WGS) entry which is preliminary data.</text>
</comment>
<keyword evidence="4" id="KW-1185">Reference proteome</keyword>
<accession>A0ABQ1NN42</accession>